<feature type="compositionally biased region" description="Basic and acidic residues" evidence="1">
    <location>
        <begin position="73"/>
        <end position="93"/>
    </location>
</feature>
<gene>
    <name evidence="2" type="ORF">AXF42_Ash002214</name>
</gene>
<dbReference type="Proteomes" id="UP000236161">
    <property type="component" value="Unassembled WGS sequence"/>
</dbReference>
<name>A0A2I0AMY2_9ASPA</name>
<dbReference type="AlphaFoldDB" id="A0A2I0AMY2"/>
<protein>
    <submittedName>
        <fullName evidence="2">Uncharacterized protein</fullName>
    </submittedName>
</protein>
<organism evidence="2 3">
    <name type="scientific">Apostasia shenzhenica</name>
    <dbReference type="NCBI Taxonomy" id="1088818"/>
    <lineage>
        <taxon>Eukaryota</taxon>
        <taxon>Viridiplantae</taxon>
        <taxon>Streptophyta</taxon>
        <taxon>Embryophyta</taxon>
        <taxon>Tracheophyta</taxon>
        <taxon>Spermatophyta</taxon>
        <taxon>Magnoliopsida</taxon>
        <taxon>Liliopsida</taxon>
        <taxon>Asparagales</taxon>
        <taxon>Orchidaceae</taxon>
        <taxon>Apostasioideae</taxon>
        <taxon>Apostasia</taxon>
    </lineage>
</organism>
<feature type="region of interest" description="Disordered" evidence="1">
    <location>
        <begin position="34"/>
        <end position="93"/>
    </location>
</feature>
<accession>A0A2I0AMY2</accession>
<evidence type="ECO:0000313" key="3">
    <source>
        <dbReference type="Proteomes" id="UP000236161"/>
    </source>
</evidence>
<dbReference type="EMBL" id="KZ451969">
    <property type="protein sequence ID" value="PKA56911.1"/>
    <property type="molecule type" value="Genomic_DNA"/>
</dbReference>
<evidence type="ECO:0000313" key="2">
    <source>
        <dbReference type="EMBL" id="PKA56911.1"/>
    </source>
</evidence>
<keyword evidence="3" id="KW-1185">Reference proteome</keyword>
<evidence type="ECO:0000256" key="1">
    <source>
        <dbReference type="SAM" id="MobiDB-lite"/>
    </source>
</evidence>
<proteinExistence type="predicted"/>
<reference evidence="2 3" key="1">
    <citation type="journal article" date="2017" name="Nature">
        <title>The Apostasia genome and the evolution of orchids.</title>
        <authorList>
            <person name="Zhang G.Q."/>
            <person name="Liu K.W."/>
            <person name="Li Z."/>
            <person name="Lohaus R."/>
            <person name="Hsiao Y.Y."/>
            <person name="Niu S.C."/>
            <person name="Wang J.Y."/>
            <person name="Lin Y.C."/>
            <person name="Xu Q."/>
            <person name="Chen L.J."/>
            <person name="Yoshida K."/>
            <person name="Fujiwara S."/>
            <person name="Wang Z.W."/>
            <person name="Zhang Y.Q."/>
            <person name="Mitsuda N."/>
            <person name="Wang M."/>
            <person name="Liu G.H."/>
            <person name="Pecoraro L."/>
            <person name="Huang H.X."/>
            <person name="Xiao X.J."/>
            <person name="Lin M."/>
            <person name="Wu X.Y."/>
            <person name="Wu W.L."/>
            <person name="Chen Y.Y."/>
            <person name="Chang S.B."/>
            <person name="Sakamoto S."/>
            <person name="Ohme-Takagi M."/>
            <person name="Yagi M."/>
            <person name="Zeng S.J."/>
            <person name="Shen C.Y."/>
            <person name="Yeh C.M."/>
            <person name="Luo Y.B."/>
            <person name="Tsai W.C."/>
            <person name="Van de Peer Y."/>
            <person name="Liu Z.J."/>
        </authorList>
    </citation>
    <scope>NUCLEOTIDE SEQUENCE [LARGE SCALE GENOMIC DNA]</scope>
    <source>
        <strain evidence="3">cv. Shenzhen</strain>
        <tissue evidence="2">Stem</tissue>
    </source>
</reference>
<sequence length="93" mass="10198">MAIHQEEHSERDIVGPAGLLTTEKSILRCAHKRKRNGAITSPAHDTASHPLRQLTGDRRTNKPRRMSAARGLVDPREAPIGREGVEAHGEHVG</sequence>